<evidence type="ECO:0000256" key="3">
    <source>
        <dbReference type="ARBA" id="ARBA00022723"/>
    </source>
</evidence>
<evidence type="ECO:0000256" key="6">
    <source>
        <dbReference type="HAMAP-Rule" id="MF_01871"/>
    </source>
</evidence>
<dbReference type="Pfam" id="PF10070">
    <property type="entry name" value="DabA"/>
    <property type="match status" value="1"/>
</dbReference>
<feature type="binding site" evidence="6">
    <location>
        <position position="673"/>
    </location>
    <ligand>
        <name>Zn(2+)</name>
        <dbReference type="ChEBI" id="CHEBI:29105"/>
    </ligand>
</feature>
<dbReference type="GO" id="GO:0008270">
    <property type="term" value="F:zinc ion binding"/>
    <property type="evidence" value="ECO:0007669"/>
    <property type="project" value="UniProtKB-UniRule"/>
</dbReference>
<evidence type="ECO:0000256" key="4">
    <source>
        <dbReference type="ARBA" id="ARBA00022833"/>
    </source>
</evidence>
<reference evidence="7 8" key="1">
    <citation type="submission" date="2019-06" db="EMBL/GenBank/DDBJ databases">
        <title>Sulfurimonas gotlandica sp. nov., a chemoautotrophic and psychrotolerant epsilonproteobacterium isolated from a pelagic redoxcline, and an emended description of the genus Sulfurimonas.</title>
        <authorList>
            <person name="Wang S."/>
            <person name="Jiang L."/>
            <person name="Shao Z."/>
        </authorList>
    </citation>
    <scope>NUCLEOTIDE SEQUENCE [LARGE SCALE GENOMIC DNA]</scope>
    <source>
        <strain evidence="7 8">S2-6</strain>
    </source>
</reference>
<comment type="cofactor">
    <cofactor evidence="6">
        <name>Zn(2+)</name>
        <dbReference type="ChEBI" id="CHEBI:29105"/>
    </cofactor>
</comment>
<dbReference type="AlphaFoldDB" id="A0A7M1AZL1"/>
<name>A0A7M1AZL1_9BACT</name>
<dbReference type="HAMAP" id="MF_01871">
    <property type="entry name" value="DabA"/>
    <property type="match status" value="1"/>
</dbReference>
<comment type="similarity">
    <text evidence="6">Belongs to the inorganic carbon transporter (TC 9.A.2) DabA family.</text>
</comment>
<comment type="subunit">
    <text evidence="6">Forms a complex with DabB.</text>
</comment>
<dbReference type="KEGG" id="ssei:FJR45_02510"/>
<evidence type="ECO:0000313" key="8">
    <source>
        <dbReference type="Proteomes" id="UP000593719"/>
    </source>
</evidence>
<organism evidence="7 8">
    <name type="scientific">Sulfurimonas sediminis</name>
    <dbReference type="NCBI Taxonomy" id="2590020"/>
    <lineage>
        <taxon>Bacteria</taxon>
        <taxon>Pseudomonadati</taxon>
        <taxon>Campylobacterota</taxon>
        <taxon>Epsilonproteobacteria</taxon>
        <taxon>Campylobacterales</taxon>
        <taxon>Sulfurimonadaceae</taxon>
        <taxon>Sulfurimonas</taxon>
    </lineage>
</organism>
<keyword evidence="1 6" id="KW-0813">Transport</keyword>
<keyword evidence="4 6" id="KW-0862">Zinc</keyword>
<evidence type="ECO:0000256" key="5">
    <source>
        <dbReference type="ARBA" id="ARBA00023136"/>
    </source>
</evidence>
<comment type="function">
    <text evidence="6">Part of an energy-coupled inorganic carbon pump.</text>
</comment>
<dbReference type="EMBL" id="CP041235">
    <property type="protein sequence ID" value="QOP42883.1"/>
    <property type="molecule type" value="Genomic_DNA"/>
</dbReference>
<keyword evidence="3 6" id="KW-0479">Metal-binding</keyword>
<dbReference type="InterPro" id="IPR018752">
    <property type="entry name" value="DabA"/>
</dbReference>
<dbReference type="Proteomes" id="UP000593719">
    <property type="component" value="Chromosome"/>
</dbReference>
<feature type="binding site" evidence="6">
    <location>
        <position position="409"/>
    </location>
    <ligand>
        <name>Zn(2+)</name>
        <dbReference type="ChEBI" id="CHEBI:29105"/>
    </ligand>
</feature>
<dbReference type="PANTHER" id="PTHR38344">
    <property type="entry name" value="UPF0753 PROTEIN AQ_863"/>
    <property type="match status" value="1"/>
</dbReference>
<feature type="binding site" evidence="6">
    <location>
        <position position="411"/>
    </location>
    <ligand>
        <name>Zn(2+)</name>
        <dbReference type="ChEBI" id="CHEBI:29105"/>
    </ligand>
</feature>
<keyword evidence="8" id="KW-1185">Reference proteome</keyword>
<proteinExistence type="inferred from homology"/>
<evidence type="ECO:0000256" key="2">
    <source>
        <dbReference type="ARBA" id="ARBA00022475"/>
    </source>
</evidence>
<dbReference type="PANTHER" id="PTHR38344:SF1">
    <property type="entry name" value="INORGANIC CARBON TRANSPORTER SUBUNIT DABA-RELATED"/>
    <property type="match status" value="1"/>
</dbReference>
<keyword evidence="5 6" id="KW-0472">Membrane</keyword>
<gene>
    <name evidence="6" type="primary">dabA</name>
    <name evidence="7" type="ORF">FJR45_02510</name>
</gene>
<feature type="binding site" evidence="6">
    <location>
        <position position="658"/>
    </location>
    <ligand>
        <name>Zn(2+)</name>
        <dbReference type="ChEBI" id="CHEBI:29105"/>
    </ligand>
</feature>
<comment type="subcellular location">
    <subcellularLocation>
        <location evidence="6">Cell membrane</location>
        <topology evidence="6">Peripheral membrane protein</topology>
    </subcellularLocation>
</comment>
<sequence length="958" mass="110597">MSTIMQKLDAVKGTVPHYWPIGAFIHHNPLKGFEHLHFKEGVAKAQSIFGGNVYMQPSYYLNLYKEGKINSDLLEANLKEILKSDGLQEHYDLAKKCLTEVNPKWNSLRSTADLNEHEIDEDLLAYLDEKFFYHNKEKWIEKLTKHMTLYEINDILFEHDNKEMIEKDIIEYITRFLDEQLTTITMPNRELGMFETFKLYENFDYAKDSESFVNEALQKLKVKNVEQYLLAHILKLHGWAGFIKYRSEDPDYFSQQEYPSSLMDYMAIRLYFELAYLQHRQINNFELLDSFVKKNSACVILKILQAKGDLPGKYIDAIQEHQDYEQILENYVQDELKLDAKQVHLSSAQLNNKKIALTELAKIMETLRSEEGYIWLKSLEDSYIHAFIDEMKLTETVDGQRPLASATFCLDVRSELMRRSLESRGNYVTYGAGGFLGFPIAFVEFDKAHEQFLCPAVVKPGNIIFELPKEAHEEYSSKKIMNKTTKKVLSDLKNNPYTPYIMVEAIGWIFGINLFGKTFSPRKTNKFLSGFKAQKPKTTYTLDKLSEQEIEMYVNKIHKYVIVEALKNSASQEYAAEEIQDIRDHLVFEKELSLDIPKELLEKLRTKYKITRKDYEYQKNKLKMVGFTLEEKVQYLYSFLMMIGQVDNFAEFVILCGHQSVSDNNPFESALDCGACGGSSSLPNNRALCMIANSQDVREAIAKKGIVIPDDVKFMPALHVTSTDEIKFYDTDVLTQEELQKFKKVMADFEEASKIARQERITQLPYTNTQEDIMVKSMDWSEPRPEWGLAGNMGVFAGPRNSIKHMAFQNRLFMHSYDASLDNENADILTKIFNGPLIVGEWINLEHYFSTVDNTVYGAGSKVYHNIVAKVGVFNGNYGDLKIGLPTQSVMLEGKAYHEPVRLLTYMEAPLEAVGKAVENSVAKEFILNEWIRPVIIDKKAKKVYSYESGDFKVIKEF</sequence>
<dbReference type="GO" id="GO:0005886">
    <property type="term" value="C:plasma membrane"/>
    <property type="evidence" value="ECO:0007669"/>
    <property type="project" value="UniProtKB-SubCell"/>
</dbReference>
<dbReference type="RefSeq" id="WP_193151203.1">
    <property type="nucleotide sequence ID" value="NZ_CP041235.1"/>
</dbReference>
<evidence type="ECO:0000256" key="1">
    <source>
        <dbReference type="ARBA" id="ARBA00022448"/>
    </source>
</evidence>
<accession>A0A7M1AZL1</accession>
<protein>
    <recommendedName>
        <fullName evidence="6">Probable inorganic carbon transporter subunit DabA</fullName>
    </recommendedName>
</protein>
<evidence type="ECO:0000313" key="7">
    <source>
        <dbReference type="EMBL" id="QOP42883.1"/>
    </source>
</evidence>
<keyword evidence="2 6" id="KW-1003">Cell membrane</keyword>